<gene>
    <name evidence="2" type="ORF">AMD01_07985</name>
</gene>
<dbReference type="RefSeq" id="WP_053400855.1">
    <property type="nucleotide sequence ID" value="NZ_LILC01000011.1"/>
</dbReference>
<dbReference type="GO" id="GO:0016020">
    <property type="term" value="C:membrane"/>
    <property type="evidence" value="ECO:0007669"/>
    <property type="project" value="InterPro"/>
</dbReference>
<evidence type="ECO:0000313" key="2">
    <source>
        <dbReference type="EMBL" id="KOO46847.1"/>
    </source>
</evidence>
<dbReference type="PANTHER" id="PTHR35335:SF1">
    <property type="entry name" value="UPF0716 PROTEIN FXSA"/>
    <property type="match status" value="1"/>
</dbReference>
<dbReference type="Pfam" id="PF04186">
    <property type="entry name" value="FxsA"/>
    <property type="match status" value="1"/>
</dbReference>
<proteinExistence type="predicted"/>
<dbReference type="EMBL" id="LILC01000011">
    <property type="protein sequence ID" value="KOO46847.1"/>
    <property type="molecule type" value="Genomic_DNA"/>
</dbReference>
<keyword evidence="3" id="KW-1185">Reference proteome</keyword>
<feature type="transmembrane region" description="Helical" evidence="1">
    <location>
        <begin position="75"/>
        <end position="100"/>
    </location>
</feature>
<sequence>MKYLLPFLIIIPATEITLLIYAGKTIGLFPTLLIMLFTAGTGAYLAKKQGLAILQKAKQQLAYGQVPGDSIMDGVCVLIGATLLLAPGFLTDIIGLFLLLPVTRRLIKPFLVRWLQHMFMNNRFTIIRR</sequence>
<accession>A0A0M0L7L6</accession>
<dbReference type="NCBIfam" id="NF008528">
    <property type="entry name" value="PRK11463.1-2"/>
    <property type="match status" value="1"/>
</dbReference>
<dbReference type="Proteomes" id="UP000037558">
    <property type="component" value="Unassembled WGS sequence"/>
</dbReference>
<dbReference type="InterPro" id="IPR007313">
    <property type="entry name" value="FxsA"/>
</dbReference>
<keyword evidence="1" id="KW-0472">Membrane</keyword>
<dbReference type="AlphaFoldDB" id="A0A0M0L7L6"/>
<dbReference type="PATRIC" id="fig|284581.3.peg.3649"/>
<organism evidence="2 3">
    <name type="scientific">Priestia koreensis</name>
    <dbReference type="NCBI Taxonomy" id="284581"/>
    <lineage>
        <taxon>Bacteria</taxon>
        <taxon>Bacillati</taxon>
        <taxon>Bacillota</taxon>
        <taxon>Bacilli</taxon>
        <taxon>Bacillales</taxon>
        <taxon>Bacillaceae</taxon>
        <taxon>Priestia</taxon>
    </lineage>
</organism>
<comment type="caution">
    <text evidence="2">The sequence shown here is derived from an EMBL/GenBank/DDBJ whole genome shotgun (WGS) entry which is preliminary data.</text>
</comment>
<name>A0A0M0L7L6_9BACI</name>
<dbReference type="OrthoDB" id="9792788at2"/>
<dbReference type="PANTHER" id="PTHR35335">
    <property type="entry name" value="UPF0716 PROTEIN FXSA"/>
    <property type="match status" value="1"/>
</dbReference>
<reference evidence="3" key="1">
    <citation type="submission" date="2015-08" db="EMBL/GenBank/DDBJ databases">
        <title>Fjat-14210 dsm16467.</title>
        <authorList>
            <person name="Liu B."/>
            <person name="Wang J."/>
            <person name="Zhu Y."/>
            <person name="Liu G."/>
            <person name="Chen Q."/>
            <person name="Chen Z."/>
            <person name="Lan J."/>
            <person name="Che J."/>
            <person name="Ge C."/>
            <person name="Shi H."/>
            <person name="Pan Z."/>
            <person name="Liu X."/>
        </authorList>
    </citation>
    <scope>NUCLEOTIDE SEQUENCE [LARGE SCALE GENOMIC DNA]</scope>
    <source>
        <strain evidence="3">DSM 16467</strain>
    </source>
</reference>
<protein>
    <submittedName>
        <fullName evidence="2">Exlusion protein FxsA</fullName>
    </submittedName>
</protein>
<keyword evidence="1" id="KW-0812">Transmembrane</keyword>
<dbReference type="STRING" id="284581.AMD01_07985"/>
<evidence type="ECO:0000256" key="1">
    <source>
        <dbReference type="SAM" id="Phobius"/>
    </source>
</evidence>
<evidence type="ECO:0000313" key="3">
    <source>
        <dbReference type="Proteomes" id="UP000037558"/>
    </source>
</evidence>
<feature type="transmembrane region" description="Helical" evidence="1">
    <location>
        <begin position="5"/>
        <end position="22"/>
    </location>
</feature>
<keyword evidence="1" id="KW-1133">Transmembrane helix</keyword>